<evidence type="ECO:0000313" key="3">
    <source>
        <dbReference type="EMBL" id="RDV03509.1"/>
    </source>
</evidence>
<dbReference type="Proteomes" id="UP000263993">
    <property type="component" value="Unassembled WGS sequence"/>
</dbReference>
<dbReference type="SMART" id="SM00880">
    <property type="entry name" value="CHAD"/>
    <property type="match status" value="1"/>
</dbReference>
<feature type="region of interest" description="Disordered" evidence="1">
    <location>
        <begin position="312"/>
        <end position="333"/>
    </location>
</feature>
<dbReference type="EMBL" id="QRGO01000001">
    <property type="protein sequence ID" value="RDV03509.1"/>
    <property type="molecule type" value="Genomic_DNA"/>
</dbReference>
<dbReference type="PANTHER" id="PTHR39339:SF1">
    <property type="entry name" value="CHAD DOMAIN-CONTAINING PROTEIN"/>
    <property type="match status" value="1"/>
</dbReference>
<organism evidence="3 4">
    <name type="scientific">Undibacter mobilis</name>
    <dbReference type="NCBI Taxonomy" id="2292256"/>
    <lineage>
        <taxon>Bacteria</taxon>
        <taxon>Pseudomonadati</taxon>
        <taxon>Pseudomonadota</taxon>
        <taxon>Alphaproteobacteria</taxon>
        <taxon>Hyphomicrobiales</taxon>
        <taxon>Nitrobacteraceae</taxon>
        <taxon>Undibacter</taxon>
    </lineage>
</organism>
<dbReference type="AlphaFoldDB" id="A0A371B7D3"/>
<dbReference type="RefSeq" id="WP_115515534.1">
    <property type="nucleotide sequence ID" value="NZ_QRGO01000001.1"/>
</dbReference>
<name>A0A371B7D3_9BRAD</name>
<comment type="caution">
    <text evidence="3">The sequence shown here is derived from an EMBL/GenBank/DDBJ whole genome shotgun (WGS) entry which is preliminary data.</text>
</comment>
<feature type="domain" description="CHAD" evidence="2">
    <location>
        <begin position="25"/>
        <end position="300"/>
    </location>
</feature>
<reference evidence="4" key="1">
    <citation type="submission" date="2018-08" db="EMBL/GenBank/DDBJ databases">
        <authorList>
            <person name="Kim S.-J."/>
            <person name="Jung G.-Y."/>
        </authorList>
    </citation>
    <scope>NUCLEOTIDE SEQUENCE [LARGE SCALE GENOMIC DNA]</scope>
    <source>
        <strain evidence="4">GY_H</strain>
    </source>
</reference>
<sequence length="333" mass="37194">MVRTAARNPRALRNSLGKAGQKAGRATAGGYFGDGLAIAARAILDDARIALTDDRLTDAEAVHDLRRAFKRWRSLMRLLTGPLGEPADRMRVGARDLMRALSSSRDAQAALDALADVGKSDLPFSATSRKTIETRLTHLRGEAEAAGFTPELRRSATHYIEQAALSLTQWPLAALRFDAIADELTATYRRARRRIPAHWLTADADTLHELRKRVVEYRHQLELVEPLQPRAAKVWAQNAQRLRGQLGACQDLTVLESFTALRGPLAPWRSKLLPLIRDRREHHLNAAARLAKLLFAQKPKAFRAWIGALQRARDDGTDQTPPSRRQVKTRQTP</sequence>
<accession>A0A371B7D3</accession>
<dbReference type="InterPro" id="IPR038186">
    <property type="entry name" value="CHAD_dom_sf"/>
</dbReference>
<dbReference type="PROSITE" id="PS51708">
    <property type="entry name" value="CHAD"/>
    <property type="match status" value="1"/>
</dbReference>
<gene>
    <name evidence="3" type="ORF">DXH78_02220</name>
</gene>
<proteinExistence type="predicted"/>
<dbReference type="OrthoDB" id="8453396at2"/>
<dbReference type="Pfam" id="PF05235">
    <property type="entry name" value="CHAD"/>
    <property type="match status" value="1"/>
</dbReference>
<evidence type="ECO:0000256" key="1">
    <source>
        <dbReference type="SAM" id="MobiDB-lite"/>
    </source>
</evidence>
<evidence type="ECO:0000259" key="2">
    <source>
        <dbReference type="PROSITE" id="PS51708"/>
    </source>
</evidence>
<dbReference type="InterPro" id="IPR007899">
    <property type="entry name" value="CHAD_dom"/>
</dbReference>
<evidence type="ECO:0000313" key="4">
    <source>
        <dbReference type="Proteomes" id="UP000263993"/>
    </source>
</evidence>
<protein>
    <submittedName>
        <fullName evidence="3">CHAD domain-containing protein</fullName>
    </submittedName>
</protein>
<keyword evidence="4" id="KW-1185">Reference proteome</keyword>
<feature type="compositionally biased region" description="Polar residues" evidence="1">
    <location>
        <begin position="318"/>
        <end position="333"/>
    </location>
</feature>
<dbReference type="Gene3D" id="1.40.20.10">
    <property type="entry name" value="CHAD domain"/>
    <property type="match status" value="1"/>
</dbReference>
<dbReference type="PANTHER" id="PTHR39339">
    <property type="entry name" value="SLR1444 PROTEIN"/>
    <property type="match status" value="1"/>
</dbReference>